<evidence type="ECO:0000313" key="11">
    <source>
        <dbReference type="Proteomes" id="UP001159363"/>
    </source>
</evidence>
<feature type="transmembrane region" description="Helical" evidence="8">
    <location>
        <begin position="639"/>
        <end position="661"/>
    </location>
</feature>
<feature type="domain" description="DDE Tnp4" evidence="9">
    <location>
        <begin position="208"/>
        <end position="359"/>
    </location>
</feature>
<gene>
    <name evidence="10" type="ORF">PR048_018341</name>
</gene>
<dbReference type="PANTHER" id="PTHR22930:SF269">
    <property type="entry name" value="NUCLEASE HARBI1-LIKE PROTEIN"/>
    <property type="match status" value="1"/>
</dbReference>
<evidence type="ECO:0000256" key="8">
    <source>
        <dbReference type="SAM" id="Phobius"/>
    </source>
</evidence>
<evidence type="ECO:0000259" key="9">
    <source>
        <dbReference type="Pfam" id="PF13359"/>
    </source>
</evidence>
<dbReference type="InterPro" id="IPR045249">
    <property type="entry name" value="HARBI1-like"/>
</dbReference>
<evidence type="ECO:0000256" key="7">
    <source>
        <dbReference type="ARBA" id="ARBA00023242"/>
    </source>
</evidence>
<comment type="similarity">
    <text evidence="3">Belongs to the HARBI1 family.</text>
</comment>
<comment type="subcellular location">
    <subcellularLocation>
        <location evidence="2">Nucleus</location>
    </subcellularLocation>
</comment>
<evidence type="ECO:0000313" key="10">
    <source>
        <dbReference type="EMBL" id="KAJ8881855.1"/>
    </source>
</evidence>
<dbReference type="PANTHER" id="PTHR22930">
    <property type="match status" value="1"/>
</dbReference>
<feature type="non-terminal residue" evidence="10">
    <location>
        <position position="708"/>
    </location>
</feature>
<evidence type="ECO:0000256" key="4">
    <source>
        <dbReference type="ARBA" id="ARBA00022722"/>
    </source>
</evidence>
<dbReference type="Pfam" id="PF13359">
    <property type="entry name" value="DDE_Tnp_4"/>
    <property type="match status" value="1"/>
</dbReference>
<dbReference type="InterPro" id="IPR027806">
    <property type="entry name" value="HARBI1_dom"/>
</dbReference>
<sequence>MEKWASSIFYTMYLRIKKDEAKCFNFARMSRASFDELLDIVRCNLTRHDTTMRSAVTPKEKLICTLSEDTSGSSSARELVVSFELGSAVVEWLEHLPPTEVIRARFPDGSSGISHVKVVHRRYRWSAVIIGLALVPDKYLATGCSMTDLHYSFALGRSTVGGIVKYVCQEIWSSMKEMCIPQLTQENWLNVAAGFDSRANFHNCLGAIDGKYIRAIQPKQSGSLNFNYKKFFSIVLLAVCDADFTFTYIDIGSYGRTNDYFISKQTPLYKRMITVPVIAPFVLVGDEAFGLSENVLRPYGGDNLSDKKKIFNYLLSRARRYIECIFRMLANKWRILHRPMHVGIELAVDIVTACCILHNFMATSPRIQLQLQTFKFLIETPRVGEIIGHWQFETFSQITSLARRENCSGNIYDTRGPRQTSQVCSGKEYEPVIRSPTLISSPPGSFVRGLKCQRYSTAWAGLDSQRSAGPGMTECIPGGEYAFTSSTRATGFVEADDLGAATALEIVPDHVADRWVFSGISRFSHPFIPALLHTHLASPSSDLKTSIRQNNCGVCSDKCIAFSADCGAGRAIVLHVLISALHEVLFVEQADQLRMRQSIVVHAVISALHAVLIVEQAVYCGACSDKCNACDADCGAGGAIMYAVISVLHAVLIVEQADVLLAVVHVVQIVTNVVLIVVYVVLVVVHVVVIVVLVELIVEQEVLMALIV</sequence>
<evidence type="ECO:0000256" key="1">
    <source>
        <dbReference type="ARBA" id="ARBA00001968"/>
    </source>
</evidence>
<evidence type="ECO:0000256" key="5">
    <source>
        <dbReference type="ARBA" id="ARBA00022723"/>
    </source>
</evidence>
<keyword evidence="7" id="KW-0539">Nucleus</keyword>
<keyword evidence="6" id="KW-0378">Hydrolase</keyword>
<keyword evidence="8" id="KW-0812">Transmembrane</keyword>
<feature type="transmembrane region" description="Helical" evidence="8">
    <location>
        <begin position="673"/>
        <end position="698"/>
    </location>
</feature>
<proteinExistence type="inferred from homology"/>
<organism evidence="10 11">
    <name type="scientific">Dryococelus australis</name>
    <dbReference type="NCBI Taxonomy" id="614101"/>
    <lineage>
        <taxon>Eukaryota</taxon>
        <taxon>Metazoa</taxon>
        <taxon>Ecdysozoa</taxon>
        <taxon>Arthropoda</taxon>
        <taxon>Hexapoda</taxon>
        <taxon>Insecta</taxon>
        <taxon>Pterygota</taxon>
        <taxon>Neoptera</taxon>
        <taxon>Polyneoptera</taxon>
        <taxon>Phasmatodea</taxon>
        <taxon>Verophasmatodea</taxon>
        <taxon>Anareolatae</taxon>
        <taxon>Phasmatidae</taxon>
        <taxon>Eurycanthinae</taxon>
        <taxon>Dryococelus</taxon>
    </lineage>
</organism>
<evidence type="ECO:0000256" key="2">
    <source>
        <dbReference type="ARBA" id="ARBA00004123"/>
    </source>
</evidence>
<evidence type="ECO:0000256" key="6">
    <source>
        <dbReference type="ARBA" id="ARBA00022801"/>
    </source>
</evidence>
<keyword evidence="11" id="KW-1185">Reference proteome</keyword>
<keyword evidence="8" id="KW-0472">Membrane</keyword>
<accession>A0ABQ9HC56</accession>
<keyword evidence="5" id="KW-0479">Metal-binding</keyword>
<keyword evidence="4" id="KW-0540">Nuclease</keyword>
<comment type="caution">
    <text evidence="10">The sequence shown here is derived from an EMBL/GenBank/DDBJ whole genome shotgun (WGS) entry which is preliminary data.</text>
</comment>
<reference evidence="10 11" key="1">
    <citation type="submission" date="2023-02" db="EMBL/GenBank/DDBJ databases">
        <title>LHISI_Scaffold_Assembly.</title>
        <authorList>
            <person name="Stuart O.P."/>
            <person name="Cleave R."/>
            <person name="Magrath M.J.L."/>
            <person name="Mikheyev A.S."/>
        </authorList>
    </citation>
    <scope>NUCLEOTIDE SEQUENCE [LARGE SCALE GENOMIC DNA]</scope>
    <source>
        <strain evidence="10">Daus_M_001</strain>
        <tissue evidence="10">Leg muscle</tissue>
    </source>
</reference>
<protein>
    <recommendedName>
        <fullName evidence="9">DDE Tnp4 domain-containing protein</fullName>
    </recommendedName>
</protein>
<dbReference type="EMBL" id="JARBHB010000006">
    <property type="protein sequence ID" value="KAJ8881855.1"/>
    <property type="molecule type" value="Genomic_DNA"/>
</dbReference>
<feature type="transmembrane region" description="Helical" evidence="8">
    <location>
        <begin position="599"/>
        <end position="619"/>
    </location>
</feature>
<comment type="cofactor">
    <cofactor evidence="1">
        <name>a divalent metal cation</name>
        <dbReference type="ChEBI" id="CHEBI:60240"/>
    </cofactor>
</comment>
<name>A0ABQ9HC56_9NEOP</name>
<evidence type="ECO:0000256" key="3">
    <source>
        <dbReference type="ARBA" id="ARBA00006958"/>
    </source>
</evidence>
<dbReference type="Proteomes" id="UP001159363">
    <property type="component" value="Chromosome 5"/>
</dbReference>
<keyword evidence="8" id="KW-1133">Transmembrane helix</keyword>